<dbReference type="SUPFAM" id="SSF53850">
    <property type="entry name" value="Periplasmic binding protein-like II"/>
    <property type="match status" value="1"/>
</dbReference>
<dbReference type="GO" id="GO:0006351">
    <property type="term" value="P:DNA-templated transcription"/>
    <property type="evidence" value="ECO:0007669"/>
    <property type="project" value="TreeGrafter"/>
</dbReference>
<evidence type="ECO:0000259" key="5">
    <source>
        <dbReference type="PROSITE" id="PS50931"/>
    </source>
</evidence>
<keyword evidence="7" id="KW-1185">Reference proteome</keyword>
<evidence type="ECO:0000256" key="2">
    <source>
        <dbReference type="ARBA" id="ARBA00023015"/>
    </source>
</evidence>
<evidence type="ECO:0000313" key="7">
    <source>
        <dbReference type="Proteomes" id="UP000494117"/>
    </source>
</evidence>
<dbReference type="Proteomes" id="UP000494117">
    <property type="component" value="Unassembled WGS sequence"/>
</dbReference>
<dbReference type="CDD" id="cd08422">
    <property type="entry name" value="PBP2_CrgA_like"/>
    <property type="match status" value="1"/>
</dbReference>
<dbReference type="AlphaFoldDB" id="A0A6S7DQK8"/>
<dbReference type="Pfam" id="PF03466">
    <property type="entry name" value="LysR_substrate"/>
    <property type="match status" value="1"/>
</dbReference>
<dbReference type="PANTHER" id="PTHR30537">
    <property type="entry name" value="HTH-TYPE TRANSCRIPTIONAL REGULATOR"/>
    <property type="match status" value="1"/>
</dbReference>
<proteinExistence type="inferred from homology"/>
<protein>
    <submittedName>
        <fullName evidence="6">HTH-type transcriptional regulator PgrR</fullName>
    </submittedName>
</protein>
<comment type="similarity">
    <text evidence="1">Belongs to the LysR transcriptional regulatory family.</text>
</comment>
<sequence>MPNLNDIAIFVEVAKQRHLGRTAERLGVPASTISRRLRRLERDLGIALLVRTTRSILLTEAGALYAERCRGLVEQTMDAHCALRDLGLVPSGTLRLCLPDTLTPLSFVDIVRTFSETWPGVDVQLDYSPGSDLSAAPVSFDIALRWGSQPDSDLIARHVATVPYRLYASAGYLRNQRPPASPSDLRGHACLGADFCPELAQWTLHGHGGAVRIATQRRISANNLDGLAGLARAGAGIAPLPEPAAASQPYAGDLIQVLPAWRFESVPLFALLNTRHPPARAQSFLSLLETRLRDDFAAARAGMAASPLAKLTTML</sequence>
<dbReference type="Pfam" id="PF00126">
    <property type="entry name" value="HTH_1"/>
    <property type="match status" value="1"/>
</dbReference>
<dbReference type="InterPro" id="IPR058163">
    <property type="entry name" value="LysR-type_TF_proteobact-type"/>
</dbReference>
<evidence type="ECO:0000313" key="6">
    <source>
        <dbReference type="EMBL" id="CAB3875726.1"/>
    </source>
</evidence>
<dbReference type="PANTHER" id="PTHR30537:SF5">
    <property type="entry name" value="HTH-TYPE TRANSCRIPTIONAL ACTIVATOR TTDR-RELATED"/>
    <property type="match status" value="1"/>
</dbReference>
<dbReference type="GO" id="GO:0003700">
    <property type="term" value="F:DNA-binding transcription factor activity"/>
    <property type="evidence" value="ECO:0007669"/>
    <property type="project" value="InterPro"/>
</dbReference>
<dbReference type="EMBL" id="CADILG010000020">
    <property type="protein sequence ID" value="CAB3875726.1"/>
    <property type="molecule type" value="Genomic_DNA"/>
</dbReference>
<feature type="domain" description="HTH lysR-type" evidence="5">
    <location>
        <begin position="2"/>
        <end position="59"/>
    </location>
</feature>
<dbReference type="InterPro" id="IPR005119">
    <property type="entry name" value="LysR_subst-bd"/>
</dbReference>
<name>A0A6S7DQK8_9BURK</name>
<dbReference type="InterPro" id="IPR036390">
    <property type="entry name" value="WH_DNA-bd_sf"/>
</dbReference>
<dbReference type="GO" id="GO:0043565">
    <property type="term" value="F:sequence-specific DNA binding"/>
    <property type="evidence" value="ECO:0007669"/>
    <property type="project" value="TreeGrafter"/>
</dbReference>
<dbReference type="SUPFAM" id="SSF46785">
    <property type="entry name" value="Winged helix' DNA-binding domain"/>
    <property type="match status" value="1"/>
</dbReference>
<dbReference type="RefSeq" id="WP_175207795.1">
    <property type="nucleotide sequence ID" value="NZ_CADILG010000020.1"/>
</dbReference>
<gene>
    <name evidence="6" type="primary">pgrR_6</name>
    <name evidence="6" type="ORF">LMG26858_02963</name>
</gene>
<dbReference type="Gene3D" id="3.40.190.290">
    <property type="match status" value="1"/>
</dbReference>
<dbReference type="FunFam" id="1.10.10.10:FF:000001">
    <property type="entry name" value="LysR family transcriptional regulator"/>
    <property type="match status" value="1"/>
</dbReference>
<dbReference type="InterPro" id="IPR036388">
    <property type="entry name" value="WH-like_DNA-bd_sf"/>
</dbReference>
<evidence type="ECO:0000256" key="4">
    <source>
        <dbReference type="ARBA" id="ARBA00023163"/>
    </source>
</evidence>
<evidence type="ECO:0000256" key="3">
    <source>
        <dbReference type="ARBA" id="ARBA00023125"/>
    </source>
</evidence>
<dbReference type="InterPro" id="IPR000847">
    <property type="entry name" value="LysR_HTH_N"/>
</dbReference>
<reference evidence="6 7" key="1">
    <citation type="submission" date="2020-04" db="EMBL/GenBank/DDBJ databases">
        <authorList>
            <person name="De Canck E."/>
        </authorList>
    </citation>
    <scope>NUCLEOTIDE SEQUENCE [LARGE SCALE GENOMIC DNA]</scope>
    <source>
        <strain evidence="6 7">LMG 26858</strain>
    </source>
</reference>
<dbReference type="Gene3D" id="1.10.10.10">
    <property type="entry name" value="Winged helix-like DNA-binding domain superfamily/Winged helix DNA-binding domain"/>
    <property type="match status" value="1"/>
</dbReference>
<evidence type="ECO:0000256" key="1">
    <source>
        <dbReference type="ARBA" id="ARBA00009437"/>
    </source>
</evidence>
<dbReference type="PROSITE" id="PS50931">
    <property type="entry name" value="HTH_LYSR"/>
    <property type="match status" value="1"/>
</dbReference>
<organism evidence="6 7">
    <name type="scientific">Achromobacter anxifer</name>
    <dbReference type="NCBI Taxonomy" id="1287737"/>
    <lineage>
        <taxon>Bacteria</taxon>
        <taxon>Pseudomonadati</taxon>
        <taxon>Pseudomonadota</taxon>
        <taxon>Betaproteobacteria</taxon>
        <taxon>Burkholderiales</taxon>
        <taxon>Alcaligenaceae</taxon>
        <taxon>Achromobacter</taxon>
    </lineage>
</organism>
<accession>A0A6S7DQK8</accession>
<keyword evidence="3" id="KW-0238">DNA-binding</keyword>
<keyword evidence="4" id="KW-0804">Transcription</keyword>
<keyword evidence="2" id="KW-0805">Transcription regulation</keyword>